<dbReference type="Proteomes" id="UP000295294">
    <property type="component" value="Chromosome 1"/>
</dbReference>
<sequence>MRDRRFPVKQNVGMSSQAMSAALAVAAMTAAVLSVIHPLDASAMILLWNLGVALVFVAGGGLIGRRLTSKYVDATSAPSR</sequence>
<feature type="transmembrane region" description="Helical" evidence="1">
    <location>
        <begin position="21"/>
        <end position="39"/>
    </location>
</feature>
<dbReference type="EMBL" id="CP038634">
    <property type="protein sequence ID" value="QBY50571.1"/>
    <property type="molecule type" value="Genomic_DNA"/>
</dbReference>
<accession>A0A4P7LFG3</accession>
<keyword evidence="1" id="KW-1133">Transmembrane helix</keyword>
<keyword evidence="1" id="KW-0472">Membrane</keyword>
<reference evidence="2 3" key="1">
    <citation type="submission" date="2019-03" db="EMBL/GenBank/DDBJ databases">
        <title>Efficiently degradation of phenoxyalkanoic acid herbicides by Cupriavidus oxalaticus strain X32.</title>
        <authorList>
            <person name="Sheng X."/>
        </authorList>
    </citation>
    <scope>NUCLEOTIDE SEQUENCE [LARGE SCALE GENOMIC DNA]</scope>
    <source>
        <strain evidence="2 3">X32</strain>
    </source>
</reference>
<keyword evidence="1" id="KW-0812">Transmembrane</keyword>
<name>A0A4P7LFG3_9BURK</name>
<dbReference type="AlphaFoldDB" id="A0A4P7LFG3"/>
<dbReference type="KEGG" id="cox:E0W60_05115"/>
<protein>
    <submittedName>
        <fullName evidence="2">DUF1109 family protein</fullName>
    </submittedName>
</protein>
<proteinExistence type="predicted"/>
<gene>
    <name evidence="2" type="ORF">E0W60_05115</name>
</gene>
<feature type="transmembrane region" description="Helical" evidence="1">
    <location>
        <begin position="45"/>
        <end position="63"/>
    </location>
</feature>
<organism evidence="2 3">
    <name type="scientific">Cupriavidus oxalaticus</name>
    <dbReference type="NCBI Taxonomy" id="96344"/>
    <lineage>
        <taxon>Bacteria</taxon>
        <taxon>Pseudomonadati</taxon>
        <taxon>Pseudomonadota</taxon>
        <taxon>Betaproteobacteria</taxon>
        <taxon>Burkholderiales</taxon>
        <taxon>Burkholderiaceae</taxon>
        <taxon>Cupriavidus</taxon>
    </lineage>
</organism>
<evidence type="ECO:0000313" key="3">
    <source>
        <dbReference type="Proteomes" id="UP000295294"/>
    </source>
</evidence>
<evidence type="ECO:0000313" key="2">
    <source>
        <dbReference type="EMBL" id="QBY50571.1"/>
    </source>
</evidence>
<evidence type="ECO:0000256" key="1">
    <source>
        <dbReference type="SAM" id="Phobius"/>
    </source>
</evidence>